<protein>
    <submittedName>
        <fullName evidence="4">Putative transcriptional regulator, putative</fullName>
    </submittedName>
</protein>
<dbReference type="Proteomes" id="UP000001416">
    <property type="component" value="Chromosome"/>
</dbReference>
<dbReference type="PIRSF" id="PIRSF018266">
    <property type="entry name" value="FecR"/>
    <property type="match status" value="1"/>
</dbReference>
<dbReference type="InterPro" id="IPR032623">
    <property type="entry name" value="FecR_N"/>
</dbReference>
<feature type="domain" description="Protein FecR C-terminal" evidence="3">
    <location>
        <begin position="269"/>
        <end position="331"/>
    </location>
</feature>
<dbReference type="Pfam" id="PF04773">
    <property type="entry name" value="FecR"/>
    <property type="match status" value="1"/>
</dbReference>
<dbReference type="STRING" id="228410.NE0558"/>
<gene>
    <name evidence="4" type="ordered locus">NE0558</name>
</gene>
<dbReference type="HOGENOM" id="CLU_050192_0_2_4"/>
<accession>Q82WU9</accession>
<feature type="domain" description="FecR protein" evidence="1">
    <location>
        <begin position="126"/>
        <end position="219"/>
    </location>
</feature>
<evidence type="ECO:0000259" key="3">
    <source>
        <dbReference type="Pfam" id="PF16344"/>
    </source>
</evidence>
<proteinExistence type="predicted"/>
<dbReference type="DNASU" id="1081497"/>
<dbReference type="EMBL" id="AL954747">
    <property type="protein sequence ID" value="CAD84469.1"/>
    <property type="molecule type" value="Genomic_DNA"/>
</dbReference>
<name>Q82WU9_NITEU</name>
<dbReference type="InterPro" id="IPR012373">
    <property type="entry name" value="Ferrdict_sens_TM"/>
</dbReference>
<feature type="domain" description="FecR N-terminal" evidence="2">
    <location>
        <begin position="27"/>
        <end position="67"/>
    </location>
</feature>
<evidence type="ECO:0000313" key="5">
    <source>
        <dbReference type="Proteomes" id="UP000001416"/>
    </source>
</evidence>
<dbReference type="InterPro" id="IPR032508">
    <property type="entry name" value="FecR_C"/>
</dbReference>
<dbReference type="KEGG" id="neu:NE0558"/>
<dbReference type="PANTHER" id="PTHR30273">
    <property type="entry name" value="PERIPLASMIC SIGNAL SENSOR AND SIGMA FACTOR ACTIVATOR FECR-RELATED"/>
    <property type="match status" value="1"/>
</dbReference>
<dbReference type="Pfam" id="PF16344">
    <property type="entry name" value="FecR_C"/>
    <property type="match status" value="1"/>
</dbReference>
<dbReference type="GeneID" id="87103760"/>
<reference evidence="4 5" key="1">
    <citation type="journal article" date="2003" name="J. Bacteriol.">
        <title>Complete genome sequence of the ammonia-oxidizing bacterium and obligate chemolithoautotroph Nitrosomonas europaea.</title>
        <authorList>
            <person name="Chain P."/>
            <person name="Lamerdin J."/>
            <person name="Larimer F."/>
            <person name="Regala W."/>
            <person name="Land M."/>
            <person name="Hauser L."/>
            <person name="Hooper A."/>
            <person name="Klotz M."/>
            <person name="Norton J."/>
            <person name="Sayavedra-Soto L."/>
            <person name="Arciero D."/>
            <person name="Hommes N."/>
            <person name="Whittaker M."/>
            <person name="Arp D."/>
        </authorList>
    </citation>
    <scope>NUCLEOTIDE SEQUENCE [LARGE SCALE GENOMIC DNA]</scope>
    <source>
        <strain evidence="5">ATCC 19718 / CIP 103999 / KCTC 2705 / NBRC 14298</strain>
    </source>
</reference>
<dbReference type="GO" id="GO:0016989">
    <property type="term" value="F:sigma factor antagonist activity"/>
    <property type="evidence" value="ECO:0007669"/>
    <property type="project" value="TreeGrafter"/>
</dbReference>
<sequence>MLTSPHVFLLTDSYQMYSDDDRNHSGKEALDWFVRMQSDSVTEAERAAFIAWRDAKPENAQAYADTELLSHKLAALKGHSAYHIPRLTPDQKPSLMTMQSFNRIALFLLIIFSSAGLWWQTGIVSDEYVTSAGEQRHIPLEDGSKLELNTASHADVRYTRLERIVTLYSGEAYFDIADENYRRFVVLAGGLQVRDIGTRFIVRHDNEQVTVTVLEGEVELTRPALSDRSGELPATLTLLAGQQSHYRNEVITSAIPIDSVAAAAWREGKLIFKATPLREVVQELARYHPLRFVIHDPALADETVTGSFHIGELSSFLRALEQVLQIQIDTRNPDIASIQRRKN</sequence>
<dbReference type="OrthoDB" id="8550253at2"/>
<dbReference type="AlphaFoldDB" id="Q82WU9"/>
<dbReference type="Gene3D" id="3.55.50.30">
    <property type="match status" value="1"/>
</dbReference>
<organism evidence="4 5">
    <name type="scientific">Nitrosomonas europaea (strain ATCC 19718 / CIP 103999 / KCTC 2705 / NBRC 14298)</name>
    <dbReference type="NCBI Taxonomy" id="228410"/>
    <lineage>
        <taxon>Bacteria</taxon>
        <taxon>Pseudomonadati</taxon>
        <taxon>Pseudomonadota</taxon>
        <taxon>Betaproteobacteria</taxon>
        <taxon>Nitrosomonadales</taxon>
        <taxon>Nitrosomonadaceae</taxon>
        <taxon>Nitrosomonas</taxon>
    </lineage>
</organism>
<dbReference type="InterPro" id="IPR006860">
    <property type="entry name" value="FecR"/>
</dbReference>
<dbReference type="PANTHER" id="PTHR30273:SF2">
    <property type="entry name" value="PROTEIN FECR"/>
    <property type="match status" value="1"/>
</dbReference>
<evidence type="ECO:0000259" key="2">
    <source>
        <dbReference type="Pfam" id="PF16220"/>
    </source>
</evidence>
<evidence type="ECO:0000313" key="4">
    <source>
        <dbReference type="EMBL" id="CAD84469.1"/>
    </source>
</evidence>
<dbReference type="Pfam" id="PF16220">
    <property type="entry name" value="DUF4880"/>
    <property type="match status" value="1"/>
</dbReference>
<keyword evidence="5" id="KW-1185">Reference proteome</keyword>
<dbReference type="PhylomeDB" id="Q82WU9"/>
<dbReference type="eggNOG" id="COG3712">
    <property type="taxonomic scope" value="Bacteria"/>
</dbReference>
<evidence type="ECO:0000259" key="1">
    <source>
        <dbReference type="Pfam" id="PF04773"/>
    </source>
</evidence>
<dbReference type="RefSeq" id="WP_011111188.1">
    <property type="nucleotide sequence ID" value="NC_004757.1"/>
</dbReference>
<dbReference type="Gene3D" id="2.60.120.1440">
    <property type="match status" value="1"/>
</dbReference>